<gene>
    <name evidence="2" type="ORF">SAMN05216498_0288</name>
</gene>
<name>A0A1H0FKJ0_9BACI</name>
<dbReference type="EMBL" id="FNIG01000012">
    <property type="protein sequence ID" value="SDN94991.1"/>
    <property type="molecule type" value="Genomic_DNA"/>
</dbReference>
<keyword evidence="3" id="KW-1185">Reference proteome</keyword>
<proteinExistence type="predicted"/>
<evidence type="ECO:0000313" key="2">
    <source>
        <dbReference type="EMBL" id="SDN94991.1"/>
    </source>
</evidence>
<dbReference type="STRING" id="237069.SAMN05216498_0288"/>
<evidence type="ECO:0000313" key="3">
    <source>
        <dbReference type="Proteomes" id="UP000199334"/>
    </source>
</evidence>
<keyword evidence="1" id="KW-0472">Membrane</keyword>
<dbReference type="AlphaFoldDB" id="A0A1H0FKJ0"/>
<reference evidence="2 3" key="1">
    <citation type="submission" date="2016-10" db="EMBL/GenBank/DDBJ databases">
        <authorList>
            <person name="de Groot N.N."/>
        </authorList>
    </citation>
    <scope>NUCLEOTIDE SEQUENCE [LARGE SCALE GENOMIC DNA]</scope>
    <source>
        <strain evidence="2 3">CGMCC 1.3442</strain>
    </source>
</reference>
<dbReference type="RefSeq" id="WP_261753367.1">
    <property type="nucleotide sequence ID" value="NZ_BJVZ01000014.1"/>
</dbReference>
<evidence type="ECO:0000256" key="1">
    <source>
        <dbReference type="SAM" id="Phobius"/>
    </source>
</evidence>
<keyword evidence="1" id="KW-0812">Transmembrane</keyword>
<dbReference type="Proteomes" id="UP000199334">
    <property type="component" value="Unassembled WGS sequence"/>
</dbReference>
<feature type="transmembrane region" description="Helical" evidence="1">
    <location>
        <begin position="14"/>
        <end position="39"/>
    </location>
</feature>
<sequence length="43" mass="5294">MGEKKKRKRDERDYWLLDAILSIPELIFYGVRALIINLLRFWN</sequence>
<protein>
    <submittedName>
        <fullName evidence="2">Uncharacterized protein</fullName>
    </submittedName>
</protein>
<keyword evidence="1" id="KW-1133">Transmembrane helix</keyword>
<organism evidence="2 3">
    <name type="scientific">Tenuibacillus multivorans</name>
    <dbReference type="NCBI Taxonomy" id="237069"/>
    <lineage>
        <taxon>Bacteria</taxon>
        <taxon>Bacillati</taxon>
        <taxon>Bacillota</taxon>
        <taxon>Bacilli</taxon>
        <taxon>Bacillales</taxon>
        <taxon>Bacillaceae</taxon>
        <taxon>Tenuibacillus</taxon>
    </lineage>
</organism>
<accession>A0A1H0FKJ0</accession>